<reference evidence="3 4" key="1">
    <citation type="submission" date="2019-08" db="EMBL/GenBank/DDBJ databases">
        <title>Bradymonadales sp. TMQ2.</title>
        <authorList>
            <person name="Liang Q."/>
        </authorList>
    </citation>
    <scope>NUCLEOTIDE SEQUENCE [LARGE SCALE GENOMIC DNA]</scope>
    <source>
        <strain evidence="3 4">TMQ2</strain>
    </source>
</reference>
<keyword evidence="2" id="KW-0732">Signal</keyword>
<comment type="caution">
    <text evidence="3">The sequence shown here is derived from an EMBL/GenBank/DDBJ whole genome shotgun (WGS) entry which is preliminary data.</text>
</comment>
<feature type="region of interest" description="Disordered" evidence="1">
    <location>
        <begin position="26"/>
        <end position="96"/>
    </location>
</feature>
<feature type="chain" id="PRO_5022774371" description="Secreted protein" evidence="2">
    <location>
        <begin position="21"/>
        <end position="96"/>
    </location>
</feature>
<dbReference type="PROSITE" id="PS51257">
    <property type="entry name" value="PROKAR_LIPOPROTEIN"/>
    <property type="match status" value="1"/>
</dbReference>
<sequence length="96" mass="10182">MMTRLAPPLRLLTLSALTLALLSTGCRSTPEASNARSGERRVLQTGSTMEKPSAEELEGNPCGNPDWAKLPPEVGQLSETDATGDDTSGEPEDEAR</sequence>
<evidence type="ECO:0000313" key="4">
    <source>
        <dbReference type="Proteomes" id="UP000321046"/>
    </source>
</evidence>
<evidence type="ECO:0000313" key="3">
    <source>
        <dbReference type="EMBL" id="TXD42984.1"/>
    </source>
</evidence>
<protein>
    <recommendedName>
        <fullName evidence="5">Secreted protein</fullName>
    </recommendedName>
</protein>
<organism evidence="3 4">
    <name type="scientific">Lujinxingia vulgaris</name>
    <dbReference type="NCBI Taxonomy" id="2600176"/>
    <lineage>
        <taxon>Bacteria</taxon>
        <taxon>Deltaproteobacteria</taxon>
        <taxon>Bradymonadales</taxon>
        <taxon>Lujinxingiaceae</taxon>
        <taxon>Lujinxingia</taxon>
    </lineage>
</organism>
<dbReference type="RefSeq" id="WP_146972403.1">
    <property type="nucleotide sequence ID" value="NZ_VOSL01000011.1"/>
</dbReference>
<proteinExistence type="predicted"/>
<dbReference type="Proteomes" id="UP000321046">
    <property type="component" value="Unassembled WGS sequence"/>
</dbReference>
<dbReference type="OrthoDB" id="5521765at2"/>
<dbReference type="EMBL" id="VOSL01000011">
    <property type="protein sequence ID" value="TXD42984.1"/>
    <property type="molecule type" value="Genomic_DNA"/>
</dbReference>
<gene>
    <name evidence="3" type="ORF">FRC96_02215</name>
</gene>
<feature type="compositionally biased region" description="Polar residues" evidence="1">
    <location>
        <begin position="26"/>
        <end position="36"/>
    </location>
</feature>
<name>A0A5C6XLP1_9DELT</name>
<evidence type="ECO:0000256" key="1">
    <source>
        <dbReference type="SAM" id="MobiDB-lite"/>
    </source>
</evidence>
<accession>A0A5C6XLP1</accession>
<evidence type="ECO:0008006" key="5">
    <source>
        <dbReference type="Google" id="ProtNLM"/>
    </source>
</evidence>
<dbReference type="AlphaFoldDB" id="A0A5C6XLP1"/>
<feature type="signal peptide" evidence="2">
    <location>
        <begin position="1"/>
        <end position="20"/>
    </location>
</feature>
<feature type="compositionally biased region" description="Acidic residues" evidence="1">
    <location>
        <begin position="82"/>
        <end position="96"/>
    </location>
</feature>
<evidence type="ECO:0000256" key="2">
    <source>
        <dbReference type="SAM" id="SignalP"/>
    </source>
</evidence>